<protein>
    <submittedName>
        <fullName evidence="7">Mannosyltransferase</fullName>
    </submittedName>
</protein>
<reference evidence="7 8" key="1">
    <citation type="submission" date="2024-02" db="EMBL/GenBank/DDBJ databases">
        <title>De novo assembly and annotation of 12 fungi associated with fruit tree decline syndrome in Ontario, Canada.</title>
        <authorList>
            <person name="Sulman M."/>
            <person name="Ellouze W."/>
            <person name="Ilyukhin E."/>
        </authorList>
    </citation>
    <scope>NUCLEOTIDE SEQUENCE [LARGE SCALE GENOMIC DNA]</scope>
    <source>
        <strain evidence="7 8">M42-189</strain>
    </source>
</reference>
<evidence type="ECO:0000313" key="7">
    <source>
        <dbReference type="EMBL" id="KAL1596438.1"/>
    </source>
</evidence>
<feature type="region of interest" description="Disordered" evidence="5">
    <location>
        <begin position="304"/>
        <end position="352"/>
    </location>
</feature>
<comment type="subcellular location">
    <subcellularLocation>
        <location evidence="1">Membrane</location>
        <topology evidence="1">Single-pass membrane protein</topology>
    </subcellularLocation>
</comment>
<feature type="compositionally biased region" description="Basic and acidic residues" evidence="5">
    <location>
        <begin position="37"/>
        <end position="55"/>
    </location>
</feature>
<sequence>MHFPLPTLFNPDGSPATTDKPTLFNPDGTPASSGNGELKDLTKNKKDKSGKWKGPSEKYFHESSFDAHYDGRFADRIYPPEARNQHLRALLRTYLATMHSLGAETWIMHGSLLGWWWNRRIMPWDSDIDVQVSEPTLSYLASYHNMSVHGFKDVEWLSAVDLGGRNVVKREDGGNEEERKYLLDINPHWKNGSHADIHNVIDARWIDMKTGLYIDITTVRWNRSSPVPGTLYCKDRHHYLSEQIFPLRMSEFEGVPAKIPYAYQELLAEEYGTESLVQTVYGKKGHWFDHEKMEWVKMNQNTKGKFRQDIKDEEQREKTRRKRPNAKNDGRDEEKDGHLKPREGRKVQHPRRTGKDVFDVVLELFVGG</sequence>
<dbReference type="Pfam" id="PF04991">
    <property type="entry name" value="LicD"/>
    <property type="match status" value="2"/>
</dbReference>
<dbReference type="InterPro" id="IPR009644">
    <property type="entry name" value="FKTN/MNN4/W02B3.4-1"/>
</dbReference>
<gene>
    <name evidence="7" type="primary">MNN4_2</name>
    <name evidence="7" type="ORF">SLS60_009084</name>
</gene>
<dbReference type="GO" id="GO:0016757">
    <property type="term" value="F:glycosyltransferase activity"/>
    <property type="evidence" value="ECO:0007669"/>
    <property type="project" value="UniProtKB-KW"/>
</dbReference>
<evidence type="ECO:0000256" key="3">
    <source>
        <dbReference type="ARBA" id="ARBA00022989"/>
    </source>
</evidence>
<feature type="region of interest" description="Disordered" evidence="5">
    <location>
        <begin position="1"/>
        <end position="55"/>
    </location>
</feature>
<feature type="domain" description="LicD/FKTN/FKRP nucleotidyltransferase" evidence="6">
    <location>
        <begin position="104"/>
        <end position="219"/>
    </location>
</feature>
<feature type="domain" description="LicD/FKTN/FKRP nucleotidyltransferase" evidence="6">
    <location>
        <begin position="232"/>
        <end position="272"/>
    </location>
</feature>
<evidence type="ECO:0000256" key="5">
    <source>
        <dbReference type="SAM" id="MobiDB-lite"/>
    </source>
</evidence>
<feature type="compositionally biased region" description="Basic and acidic residues" evidence="5">
    <location>
        <begin position="326"/>
        <end position="346"/>
    </location>
</feature>
<organism evidence="7 8">
    <name type="scientific">Paraconiothyrium brasiliense</name>
    <dbReference type="NCBI Taxonomy" id="300254"/>
    <lineage>
        <taxon>Eukaryota</taxon>
        <taxon>Fungi</taxon>
        <taxon>Dikarya</taxon>
        <taxon>Ascomycota</taxon>
        <taxon>Pezizomycotina</taxon>
        <taxon>Dothideomycetes</taxon>
        <taxon>Pleosporomycetidae</taxon>
        <taxon>Pleosporales</taxon>
        <taxon>Massarineae</taxon>
        <taxon>Didymosphaeriaceae</taxon>
        <taxon>Paraconiothyrium</taxon>
    </lineage>
</organism>
<keyword evidence="8" id="KW-1185">Reference proteome</keyword>
<dbReference type="Proteomes" id="UP001521785">
    <property type="component" value="Unassembled WGS sequence"/>
</dbReference>
<comment type="caution">
    <text evidence="7">The sequence shown here is derived from an EMBL/GenBank/DDBJ whole genome shotgun (WGS) entry which is preliminary data.</text>
</comment>
<accession>A0ABR3QWA1</accession>
<evidence type="ECO:0000259" key="6">
    <source>
        <dbReference type="Pfam" id="PF04991"/>
    </source>
</evidence>
<evidence type="ECO:0000256" key="1">
    <source>
        <dbReference type="ARBA" id="ARBA00004167"/>
    </source>
</evidence>
<keyword evidence="7" id="KW-0328">Glycosyltransferase</keyword>
<feature type="compositionally biased region" description="Basic and acidic residues" evidence="5">
    <location>
        <begin position="306"/>
        <end position="317"/>
    </location>
</feature>
<dbReference type="EMBL" id="JAKJXO020000014">
    <property type="protein sequence ID" value="KAL1596438.1"/>
    <property type="molecule type" value="Genomic_DNA"/>
</dbReference>
<keyword evidence="2" id="KW-0812">Transmembrane</keyword>
<keyword evidence="4" id="KW-0472">Membrane</keyword>
<evidence type="ECO:0000256" key="4">
    <source>
        <dbReference type="ARBA" id="ARBA00023136"/>
    </source>
</evidence>
<name>A0ABR3QWA1_9PLEO</name>
<dbReference type="InterPro" id="IPR007074">
    <property type="entry name" value="LicD/FKTN/FKRP_NTP_transf"/>
</dbReference>
<keyword evidence="7" id="KW-0808">Transferase</keyword>
<evidence type="ECO:0000313" key="8">
    <source>
        <dbReference type="Proteomes" id="UP001521785"/>
    </source>
</evidence>
<dbReference type="PANTHER" id="PTHR15407:SF32">
    <property type="entry name" value="PROTEIN (MNN4), PUTATIVE (AFU_ORTHOLOGUE AFUA_1G03790)-RELATED"/>
    <property type="match status" value="1"/>
</dbReference>
<proteinExistence type="predicted"/>
<evidence type="ECO:0000256" key="2">
    <source>
        <dbReference type="ARBA" id="ARBA00022692"/>
    </source>
</evidence>
<keyword evidence="3" id="KW-1133">Transmembrane helix</keyword>
<dbReference type="PANTHER" id="PTHR15407">
    <property type="entry name" value="FUKUTIN-RELATED"/>
    <property type="match status" value="1"/>
</dbReference>